<evidence type="ECO:0000313" key="3">
    <source>
        <dbReference type="WBParaSite" id="nRc.2.0.1.t22673-RA"/>
    </source>
</evidence>
<keyword evidence="2" id="KW-1185">Reference proteome</keyword>
<organism evidence="2 3">
    <name type="scientific">Romanomermis culicivorax</name>
    <name type="common">Nematode worm</name>
    <dbReference type="NCBI Taxonomy" id="13658"/>
    <lineage>
        <taxon>Eukaryota</taxon>
        <taxon>Metazoa</taxon>
        <taxon>Ecdysozoa</taxon>
        <taxon>Nematoda</taxon>
        <taxon>Enoplea</taxon>
        <taxon>Dorylaimia</taxon>
        <taxon>Mermithida</taxon>
        <taxon>Mermithoidea</taxon>
        <taxon>Mermithidae</taxon>
        <taxon>Romanomermis</taxon>
    </lineage>
</organism>
<proteinExistence type="predicted"/>
<dbReference type="WBParaSite" id="nRc.2.0.1.t22673-RA">
    <property type="protein sequence ID" value="nRc.2.0.1.t22673-RA"/>
    <property type="gene ID" value="nRc.2.0.1.g22673"/>
</dbReference>
<feature type="region of interest" description="Disordered" evidence="1">
    <location>
        <begin position="60"/>
        <end position="101"/>
    </location>
</feature>
<accession>A0A915J875</accession>
<protein>
    <submittedName>
        <fullName evidence="3">Uncharacterized protein</fullName>
    </submittedName>
</protein>
<dbReference type="Proteomes" id="UP000887565">
    <property type="component" value="Unplaced"/>
</dbReference>
<dbReference type="AlphaFoldDB" id="A0A915J875"/>
<name>A0A915J875_ROMCU</name>
<sequence>MKNLPFVIRNDTIVKQLKKMMMPFQAIRHRTYENDAETTLVVFFDDDIFVMALDDDEQTVCDDEHTPDDNAAPAAKDEAQTTTLETPPLSDEDSSSISRQALGHTISRFNDAELRNIQGSKKILNFEPIKTKGDRLYKDSIIII</sequence>
<evidence type="ECO:0000313" key="2">
    <source>
        <dbReference type="Proteomes" id="UP000887565"/>
    </source>
</evidence>
<reference evidence="3" key="1">
    <citation type="submission" date="2022-11" db="UniProtKB">
        <authorList>
            <consortium name="WormBaseParasite"/>
        </authorList>
    </citation>
    <scope>IDENTIFICATION</scope>
</reference>
<evidence type="ECO:0000256" key="1">
    <source>
        <dbReference type="SAM" id="MobiDB-lite"/>
    </source>
</evidence>